<dbReference type="InterPro" id="IPR007300">
    <property type="entry name" value="CidB/LrgB"/>
</dbReference>
<feature type="transmembrane region" description="Helical" evidence="5">
    <location>
        <begin position="6"/>
        <end position="21"/>
    </location>
</feature>
<dbReference type="RefSeq" id="WP_265769522.1">
    <property type="nucleotide sequence ID" value="NZ_JANRFQ010000032.1"/>
</dbReference>
<organism evidence="6 7">
    <name type="scientific">Acinetobacter radioresistens</name>
    <dbReference type="NCBI Taxonomy" id="40216"/>
    <lineage>
        <taxon>Bacteria</taxon>
        <taxon>Pseudomonadati</taxon>
        <taxon>Pseudomonadota</taxon>
        <taxon>Gammaproteobacteria</taxon>
        <taxon>Moraxellales</taxon>
        <taxon>Moraxellaceae</taxon>
        <taxon>Acinetobacter</taxon>
    </lineage>
</organism>
<feature type="transmembrane region" description="Helical" evidence="5">
    <location>
        <begin position="204"/>
        <end position="229"/>
    </location>
</feature>
<dbReference type="PANTHER" id="PTHR30249:SF16">
    <property type="entry name" value="INNER MEMBRANE PROTEIN"/>
    <property type="match status" value="1"/>
</dbReference>
<dbReference type="Pfam" id="PF04172">
    <property type="entry name" value="LrgB"/>
    <property type="match status" value="1"/>
</dbReference>
<dbReference type="GO" id="GO:0016020">
    <property type="term" value="C:membrane"/>
    <property type="evidence" value="ECO:0007669"/>
    <property type="project" value="UniProtKB-SubCell"/>
</dbReference>
<evidence type="ECO:0000256" key="1">
    <source>
        <dbReference type="ARBA" id="ARBA00004141"/>
    </source>
</evidence>
<sequence length="233" mass="25808">MSTTVLAYLLLLLTLVSYYFAKRLYQQFPYLLLSPAFFVPIVLVTGMVYFNVPYATYMQESHWLVWMLGPATVAFAIPIYEYRNIIREHLFSISLGVFAGMLAGILSAFYLARLFKFDDATTYSLMSRSISTPFAMELTEHVGGSVELVILFTMMTGVAGMLCGDLVLIALKLKSHFAHGAALGNAAHGFGTTKAYMRHREEGVVASLTMVLAGVFMVLAGPFLIRLILRLTG</sequence>
<protein>
    <recommendedName>
        <fullName evidence="8">LrgB family protein</fullName>
    </recommendedName>
</protein>
<dbReference type="PANTHER" id="PTHR30249">
    <property type="entry name" value="PUTATIVE SEROTONIN TRANSPORTER"/>
    <property type="match status" value="1"/>
</dbReference>
<evidence type="ECO:0000313" key="6">
    <source>
        <dbReference type="EMBL" id="HCM32357.1"/>
    </source>
</evidence>
<keyword evidence="4 5" id="KW-0472">Membrane</keyword>
<feature type="transmembrane region" description="Helical" evidence="5">
    <location>
        <begin position="148"/>
        <end position="171"/>
    </location>
</feature>
<dbReference type="EMBL" id="DPXL01000173">
    <property type="protein sequence ID" value="HCM32357.1"/>
    <property type="molecule type" value="Genomic_DNA"/>
</dbReference>
<evidence type="ECO:0008006" key="8">
    <source>
        <dbReference type="Google" id="ProtNLM"/>
    </source>
</evidence>
<dbReference type="Proteomes" id="UP000262257">
    <property type="component" value="Unassembled WGS sequence"/>
</dbReference>
<proteinExistence type="predicted"/>
<reference evidence="6 7" key="1">
    <citation type="journal article" date="2018" name="Nat. Biotechnol.">
        <title>A standardized bacterial taxonomy based on genome phylogeny substantially revises the tree of life.</title>
        <authorList>
            <person name="Parks D.H."/>
            <person name="Chuvochina M."/>
            <person name="Waite D.W."/>
            <person name="Rinke C."/>
            <person name="Skarshewski A."/>
            <person name="Chaumeil P.A."/>
            <person name="Hugenholtz P."/>
        </authorList>
    </citation>
    <scope>NUCLEOTIDE SEQUENCE [LARGE SCALE GENOMIC DNA]</scope>
    <source>
        <strain evidence="6">UBA10045</strain>
    </source>
</reference>
<evidence type="ECO:0000256" key="3">
    <source>
        <dbReference type="ARBA" id="ARBA00022989"/>
    </source>
</evidence>
<comment type="subcellular location">
    <subcellularLocation>
        <location evidence="1">Membrane</location>
        <topology evidence="1">Multi-pass membrane protein</topology>
    </subcellularLocation>
</comment>
<keyword evidence="2 5" id="KW-0812">Transmembrane</keyword>
<evidence type="ECO:0000313" key="7">
    <source>
        <dbReference type="Proteomes" id="UP000262257"/>
    </source>
</evidence>
<feature type="transmembrane region" description="Helical" evidence="5">
    <location>
        <begin position="92"/>
        <end position="112"/>
    </location>
</feature>
<comment type="caution">
    <text evidence="6">The sequence shown here is derived from an EMBL/GenBank/DDBJ whole genome shotgun (WGS) entry which is preliminary data.</text>
</comment>
<feature type="transmembrane region" description="Helical" evidence="5">
    <location>
        <begin position="62"/>
        <end position="80"/>
    </location>
</feature>
<name>A0A3D3G451_ACIRA</name>
<feature type="transmembrane region" description="Helical" evidence="5">
    <location>
        <begin position="28"/>
        <end position="50"/>
    </location>
</feature>
<accession>A0A3D3G451</accession>
<evidence type="ECO:0000256" key="4">
    <source>
        <dbReference type="ARBA" id="ARBA00023136"/>
    </source>
</evidence>
<keyword evidence="3 5" id="KW-1133">Transmembrane helix</keyword>
<evidence type="ECO:0000256" key="2">
    <source>
        <dbReference type="ARBA" id="ARBA00022692"/>
    </source>
</evidence>
<gene>
    <name evidence="6" type="ORF">DIC32_13680</name>
</gene>
<dbReference type="AlphaFoldDB" id="A0A3D3G451"/>
<evidence type="ECO:0000256" key="5">
    <source>
        <dbReference type="SAM" id="Phobius"/>
    </source>
</evidence>